<feature type="region of interest" description="Disordered" evidence="6">
    <location>
        <begin position="462"/>
        <end position="502"/>
    </location>
</feature>
<dbReference type="PROSITE" id="PS51677">
    <property type="entry name" value="NODB"/>
    <property type="match status" value="1"/>
</dbReference>
<dbReference type="GO" id="GO:0005975">
    <property type="term" value="P:carbohydrate metabolic process"/>
    <property type="evidence" value="ECO:0007669"/>
    <property type="project" value="InterPro"/>
</dbReference>
<dbReference type="PANTHER" id="PTHR10587">
    <property type="entry name" value="GLYCOSYL TRANSFERASE-RELATED"/>
    <property type="match status" value="1"/>
</dbReference>
<feature type="compositionally biased region" description="Low complexity" evidence="6">
    <location>
        <begin position="426"/>
        <end position="437"/>
    </location>
</feature>
<name>A0A1V8T6X1_9PEZI</name>
<evidence type="ECO:0000313" key="9">
    <source>
        <dbReference type="Proteomes" id="UP000192596"/>
    </source>
</evidence>
<evidence type="ECO:0000256" key="6">
    <source>
        <dbReference type="SAM" id="MobiDB-lite"/>
    </source>
</evidence>
<dbReference type="SUPFAM" id="SSF88713">
    <property type="entry name" value="Glycoside hydrolase/deacetylase"/>
    <property type="match status" value="1"/>
</dbReference>
<dbReference type="Gene3D" id="3.20.20.370">
    <property type="entry name" value="Glycoside hydrolase/deacetylase"/>
    <property type="match status" value="1"/>
</dbReference>
<organism evidence="8 9">
    <name type="scientific">Cryoendolithus antarcticus</name>
    <dbReference type="NCBI Taxonomy" id="1507870"/>
    <lineage>
        <taxon>Eukaryota</taxon>
        <taxon>Fungi</taxon>
        <taxon>Dikarya</taxon>
        <taxon>Ascomycota</taxon>
        <taxon>Pezizomycotina</taxon>
        <taxon>Dothideomycetes</taxon>
        <taxon>Dothideomycetidae</taxon>
        <taxon>Cladosporiales</taxon>
        <taxon>Cladosporiaceae</taxon>
        <taxon>Cryoendolithus</taxon>
    </lineage>
</organism>
<keyword evidence="2" id="KW-0624">Polysaccharide degradation</keyword>
<feature type="domain" description="NodB homology" evidence="7">
    <location>
        <begin position="48"/>
        <end position="234"/>
    </location>
</feature>
<dbReference type="AlphaFoldDB" id="A0A1V8T6X1"/>
<evidence type="ECO:0000256" key="4">
    <source>
        <dbReference type="ARBA" id="ARBA00024056"/>
    </source>
</evidence>
<dbReference type="PANTHER" id="PTHR10587:SF137">
    <property type="entry name" value="4-DEOXY-4-FORMAMIDO-L-ARABINOSE-PHOSPHOUNDECAPRENOL DEFORMYLASE ARND-RELATED"/>
    <property type="match status" value="1"/>
</dbReference>
<dbReference type="InterPro" id="IPR011330">
    <property type="entry name" value="Glyco_hydro/deAcase_b/a-brl"/>
</dbReference>
<evidence type="ECO:0000259" key="7">
    <source>
        <dbReference type="PROSITE" id="PS51677"/>
    </source>
</evidence>
<feature type="region of interest" description="Disordered" evidence="6">
    <location>
        <begin position="235"/>
        <end position="254"/>
    </location>
</feature>
<evidence type="ECO:0000256" key="2">
    <source>
        <dbReference type="ARBA" id="ARBA00023024"/>
    </source>
</evidence>
<comment type="cofactor">
    <cofactor evidence="1">
        <name>Co(2+)</name>
        <dbReference type="ChEBI" id="CHEBI:48828"/>
    </cofactor>
</comment>
<dbReference type="InterPro" id="IPR002509">
    <property type="entry name" value="NODB_dom"/>
</dbReference>
<evidence type="ECO:0000256" key="5">
    <source>
        <dbReference type="ARBA" id="ARBA00048494"/>
    </source>
</evidence>
<accession>A0A1V8T6X1</accession>
<dbReference type="InterPro" id="IPR050248">
    <property type="entry name" value="Polysacc_deacetylase_ArnD"/>
</dbReference>
<comment type="catalytic activity">
    <reaction evidence="5">
        <text>[(1-&gt;4)-N-acetyl-beta-D-glucosaminyl](n) + n H2O = chitosan + n acetate</text>
        <dbReference type="Rhea" id="RHEA:10464"/>
        <dbReference type="Rhea" id="RHEA-COMP:9593"/>
        <dbReference type="Rhea" id="RHEA-COMP:9597"/>
        <dbReference type="ChEBI" id="CHEBI:15377"/>
        <dbReference type="ChEBI" id="CHEBI:17029"/>
        <dbReference type="ChEBI" id="CHEBI:30089"/>
        <dbReference type="ChEBI" id="CHEBI:57704"/>
        <dbReference type="EC" id="3.5.1.41"/>
    </reaction>
    <physiologicalReaction direction="left-to-right" evidence="5">
        <dbReference type="Rhea" id="RHEA:10465"/>
    </physiologicalReaction>
</comment>
<keyword evidence="2" id="KW-0119">Carbohydrate metabolism</keyword>
<keyword evidence="3" id="KW-0170">Cobalt</keyword>
<dbReference type="OrthoDB" id="407355at2759"/>
<proteinExistence type="predicted"/>
<feature type="compositionally biased region" description="Basic and acidic residues" evidence="6">
    <location>
        <begin position="483"/>
        <end position="495"/>
    </location>
</feature>
<dbReference type="InParanoid" id="A0A1V8T6X1"/>
<keyword evidence="2" id="KW-0146">Chitin degradation</keyword>
<feature type="compositionally biased region" description="Polar residues" evidence="6">
    <location>
        <begin position="467"/>
        <end position="481"/>
    </location>
</feature>
<dbReference type="EMBL" id="NAJO01000015">
    <property type="protein sequence ID" value="OQO07156.1"/>
    <property type="molecule type" value="Genomic_DNA"/>
</dbReference>
<gene>
    <name evidence="8" type="ORF">B0A48_07724</name>
</gene>
<feature type="compositionally biased region" description="Polar residues" evidence="6">
    <location>
        <begin position="402"/>
        <end position="419"/>
    </location>
</feature>
<feature type="region of interest" description="Disordered" evidence="6">
    <location>
        <begin position="398"/>
        <end position="437"/>
    </location>
</feature>
<keyword evidence="9" id="KW-1185">Reference proteome</keyword>
<dbReference type="STRING" id="1507870.A0A1V8T6X1"/>
<feature type="compositionally biased region" description="Low complexity" evidence="6">
    <location>
        <begin position="354"/>
        <end position="366"/>
    </location>
</feature>
<dbReference type="Proteomes" id="UP000192596">
    <property type="component" value="Unassembled WGS sequence"/>
</dbReference>
<reference evidence="9" key="1">
    <citation type="submission" date="2017-03" db="EMBL/GenBank/DDBJ databases">
        <title>Genomes of endolithic fungi from Antarctica.</title>
        <authorList>
            <person name="Coleine C."/>
            <person name="Masonjones S."/>
            <person name="Stajich J.E."/>
        </authorList>
    </citation>
    <scope>NUCLEOTIDE SEQUENCE [LARGE SCALE GENOMIC DNA]</scope>
    <source>
        <strain evidence="9">CCFEE 5527</strain>
    </source>
</reference>
<dbReference type="Pfam" id="PF01522">
    <property type="entry name" value="Polysacc_deac_1"/>
    <property type="match status" value="1"/>
</dbReference>
<feature type="region of interest" description="Disordered" evidence="6">
    <location>
        <begin position="354"/>
        <end position="383"/>
    </location>
</feature>
<dbReference type="GO" id="GO:0009272">
    <property type="term" value="P:fungal-type cell wall biogenesis"/>
    <property type="evidence" value="ECO:0007669"/>
    <property type="project" value="UniProtKB-ARBA"/>
</dbReference>
<evidence type="ECO:0000256" key="1">
    <source>
        <dbReference type="ARBA" id="ARBA00001941"/>
    </source>
</evidence>
<dbReference type="GO" id="GO:0006032">
    <property type="term" value="P:chitin catabolic process"/>
    <property type="evidence" value="ECO:0007669"/>
    <property type="project" value="UniProtKB-KW"/>
</dbReference>
<protein>
    <recommendedName>
        <fullName evidence="4">chitin deacetylase</fullName>
        <ecNumber evidence="4">3.5.1.41</ecNumber>
    </recommendedName>
</protein>
<dbReference type="GO" id="GO:0004099">
    <property type="term" value="F:chitin deacetylase activity"/>
    <property type="evidence" value="ECO:0007669"/>
    <property type="project" value="UniProtKB-EC"/>
</dbReference>
<dbReference type="EC" id="3.5.1.41" evidence="4"/>
<evidence type="ECO:0000313" key="8">
    <source>
        <dbReference type="EMBL" id="OQO07156.1"/>
    </source>
</evidence>
<sequence>MAIQIAIAAICLLVVLPAYIIYKPPRFVISYFQGAFPSVLFHVQTTHKIVALTIDDAPSAHTSEILDVLKKHNATATFFVIGDQVNGREGILTSILQHGNELGNHAMHDEPSISLPSDVLAEQISSVDSLLNDAYTTANVTRQSFWFRPGSGVFSQRVLDIAEKADYKTVLGSIYPHDPFIRHWRVNAWHVLSMARPGAVIICHDRRSSRFPLKIVAANADAKLTAPVFDITNINDGESEESEAGSSEVPATKRRAIKLEPGRQEADCTQIAPPLDTNLFCWADQTMACVNRRNRIDALVAKPRALEALLNAFLYSVDDESRDTVGSHDFLQQDLIGLEQTPDKALCTRSASAKGKCGASSSLSGARSNITDPAIAETKRPEDVALPSIAQTLKTVPDKLQDTVSSDNAVDSNTTTNLSERVVESTTTTAPTGNTASAQASNALYAKHLNPPIDRTGVQRAVKQPKETSSGLNLLASSPPSCRSREAVSHTRSERGPGSNPIVQTLSSVIDLGVAYDQRALSAEDEAITRAEETENLRARSTISASSRE</sequence>
<evidence type="ECO:0000256" key="3">
    <source>
        <dbReference type="ARBA" id="ARBA00023285"/>
    </source>
</evidence>
<comment type="caution">
    <text evidence="8">The sequence shown here is derived from an EMBL/GenBank/DDBJ whole genome shotgun (WGS) entry which is preliminary data.</text>
</comment>